<organism evidence="3 4">
    <name type="scientific">Anaerobacillus alkalidiazotrophicus</name>
    <dbReference type="NCBI Taxonomy" id="472963"/>
    <lineage>
        <taxon>Bacteria</taxon>
        <taxon>Bacillati</taxon>
        <taxon>Bacillota</taxon>
        <taxon>Bacilli</taxon>
        <taxon>Bacillales</taxon>
        <taxon>Bacillaceae</taxon>
        <taxon>Anaerobacillus</taxon>
    </lineage>
</organism>
<dbReference type="CDD" id="cd00761">
    <property type="entry name" value="Glyco_tranf_GTA_type"/>
    <property type="match status" value="1"/>
</dbReference>
<dbReference type="STRING" id="472963.BKP45_03385"/>
<dbReference type="PANTHER" id="PTHR22916:SF3">
    <property type="entry name" value="UDP-GLCNAC:BETAGAL BETA-1,3-N-ACETYLGLUCOSAMINYLTRANSFERASE-LIKE PROTEIN 1"/>
    <property type="match status" value="1"/>
</dbReference>
<dbReference type="EMBL" id="MLQS01000001">
    <property type="protein sequence ID" value="OIJ21754.1"/>
    <property type="molecule type" value="Genomic_DNA"/>
</dbReference>
<dbReference type="InterPro" id="IPR001173">
    <property type="entry name" value="Glyco_trans_2-like"/>
</dbReference>
<accession>A0A1S2MB05</accession>
<reference evidence="3 4" key="1">
    <citation type="submission" date="2016-10" db="EMBL/GenBank/DDBJ databases">
        <title>Draft genome sequences of four alkaliphilic bacteria belonging to the Anaerobacillus genus.</title>
        <authorList>
            <person name="Bassil N.M."/>
            <person name="Lloyd J.R."/>
        </authorList>
    </citation>
    <scope>NUCLEOTIDE SEQUENCE [LARGE SCALE GENOMIC DNA]</scope>
    <source>
        <strain evidence="3 4">DSM 22531</strain>
    </source>
</reference>
<gene>
    <name evidence="3" type="ORF">BKP45_03385</name>
</gene>
<evidence type="ECO:0000313" key="3">
    <source>
        <dbReference type="EMBL" id="OIJ21754.1"/>
    </source>
</evidence>
<feature type="domain" description="Glycosyltransferase 2-like" evidence="2">
    <location>
        <begin position="14"/>
        <end position="146"/>
    </location>
</feature>
<dbReference type="OrthoDB" id="396512at2"/>
<dbReference type="GO" id="GO:0016758">
    <property type="term" value="F:hexosyltransferase activity"/>
    <property type="evidence" value="ECO:0007669"/>
    <property type="project" value="UniProtKB-ARBA"/>
</dbReference>
<keyword evidence="4" id="KW-1185">Reference proteome</keyword>
<evidence type="ECO:0000259" key="2">
    <source>
        <dbReference type="Pfam" id="PF00535"/>
    </source>
</evidence>
<dbReference type="InterPro" id="IPR029044">
    <property type="entry name" value="Nucleotide-diphossugar_trans"/>
</dbReference>
<sequence>MMSNQNESGNRLVSVITPTYNSAKFIGETIESVLAQTYTNWEMVIVDDCSSDETVRIVKEYVAGDNRIKLIQLKENSGPAIARNTAIEHACGRYLAFLDSDDQWLPHKLERQLQFMQEHEIAFSFTDYMNMNEDGTETGVVTHAPKEANYHQLLKHNTIGCLTVMLDTEKTGKVKMINIRTRQDYVLWLTICKQGFTAYGLQEVLANYRNVGNSVSNNKLKMAKQNWKVYRQIENISLVKSLWYFVHYVYFKLKKYVSQKVGRPSNKYSEKQRRQYE</sequence>
<protein>
    <submittedName>
        <fullName evidence="3">Glycosyl transferase</fullName>
    </submittedName>
</protein>
<comment type="similarity">
    <text evidence="1">Belongs to the glycosyltransferase 2 family.</text>
</comment>
<dbReference type="Pfam" id="PF00535">
    <property type="entry name" value="Glycos_transf_2"/>
    <property type="match status" value="1"/>
</dbReference>
<evidence type="ECO:0000313" key="4">
    <source>
        <dbReference type="Proteomes" id="UP000180057"/>
    </source>
</evidence>
<evidence type="ECO:0000256" key="1">
    <source>
        <dbReference type="ARBA" id="ARBA00006739"/>
    </source>
</evidence>
<dbReference type="FunFam" id="3.90.550.10:FF:000130">
    <property type="entry name" value="Family 2 glycosyl transferase"/>
    <property type="match status" value="1"/>
</dbReference>
<keyword evidence="3" id="KW-0808">Transferase</keyword>
<dbReference type="AlphaFoldDB" id="A0A1S2MB05"/>
<comment type="caution">
    <text evidence="3">The sequence shown here is derived from an EMBL/GenBank/DDBJ whole genome shotgun (WGS) entry which is preliminary data.</text>
</comment>
<name>A0A1S2MB05_9BACI</name>
<dbReference type="RefSeq" id="WP_071388340.1">
    <property type="nucleotide sequence ID" value="NZ_MLQS01000001.1"/>
</dbReference>
<dbReference type="Gene3D" id="3.90.550.10">
    <property type="entry name" value="Spore Coat Polysaccharide Biosynthesis Protein SpsA, Chain A"/>
    <property type="match status" value="1"/>
</dbReference>
<dbReference type="SUPFAM" id="SSF53448">
    <property type="entry name" value="Nucleotide-diphospho-sugar transferases"/>
    <property type="match status" value="1"/>
</dbReference>
<proteinExistence type="inferred from homology"/>
<dbReference type="Proteomes" id="UP000180057">
    <property type="component" value="Unassembled WGS sequence"/>
</dbReference>
<dbReference type="PANTHER" id="PTHR22916">
    <property type="entry name" value="GLYCOSYLTRANSFERASE"/>
    <property type="match status" value="1"/>
</dbReference>